<dbReference type="GO" id="GO:0012505">
    <property type="term" value="C:endomembrane system"/>
    <property type="evidence" value="ECO:0007669"/>
    <property type="project" value="UniProtKB-SubCell"/>
</dbReference>
<sequence length="247" mass="26532">MSAETVPQRAEHDHDPASIRQRLYEGPKASVLRDWVYGGIDGVITTFAIVAGAVGGSLSDTVIIILGLSNLVADGLSMAAANFAGTRAEVDNRVRLRAVEERHIDTDPEGERMEIREIYRFKGFDGTDLDRVVDVITSDRERWIATMLSEEYGLPDATPNPWRAAAATFAAFVVCGFVPIAPYLFRLDQALALSVALTGVTFFAVGAAKSAWSVRSPIWGGLETFAIGTLAAGAAYGIGRAAEWLIA</sequence>
<evidence type="ECO:0000313" key="6">
    <source>
        <dbReference type="EMBL" id="TCP37833.1"/>
    </source>
</evidence>
<evidence type="ECO:0000313" key="7">
    <source>
        <dbReference type="Proteomes" id="UP000295399"/>
    </source>
</evidence>
<evidence type="ECO:0000256" key="5">
    <source>
        <dbReference type="SAM" id="Phobius"/>
    </source>
</evidence>
<dbReference type="Pfam" id="PF01988">
    <property type="entry name" value="VIT1"/>
    <property type="match status" value="1"/>
</dbReference>
<dbReference type="Proteomes" id="UP000295399">
    <property type="component" value="Unassembled WGS sequence"/>
</dbReference>
<feature type="transmembrane region" description="Helical" evidence="5">
    <location>
        <begin position="191"/>
        <end position="212"/>
    </location>
</feature>
<dbReference type="GO" id="GO:0005384">
    <property type="term" value="F:manganese ion transmembrane transporter activity"/>
    <property type="evidence" value="ECO:0007669"/>
    <property type="project" value="InterPro"/>
</dbReference>
<keyword evidence="2 5" id="KW-0812">Transmembrane</keyword>
<dbReference type="InterPro" id="IPR008217">
    <property type="entry name" value="Ccc1_fam"/>
</dbReference>
<reference evidence="6 7" key="1">
    <citation type="submission" date="2019-03" db="EMBL/GenBank/DDBJ databases">
        <title>Genomic Encyclopedia of Type Strains, Phase IV (KMG-IV): sequencing the most valuable type-strain genomes for metagenomic binning, comparative biology and taxonomic classification.</title>
        <authorList>
            <person name="Goeker M."/>
        </authorList>
    </citation>
    <scope>NUCLEOTIDE SEQUENCE [LARGE SCALE GENOMIC DNA]</scope>
    <source>
        <strain evidence="6 7">DSM 2132</strain>
    </source>
</reference>
<dbReference type="AlphaFoldDB" id="A0A4R2PPX7"/>
<dbReference type="EMBL" id="SLXO01000002">
    <property type="protein sequence ID" value="TCP37833.1"/>
    <property type="molecule type" value="Genomic_DNA"/>
</dbReference>
<comment type="caution">
    <text evidence="6">The sequence shown here is derived from an EMBL/GenBank/DDBJ whole genome shotgun (WGS) entry which is preliminary data.</text>
</comment>
<comment type="subcellular location">
    <subcellularLocation>
        <location evidence="1">Endomembrane system</location>
        <topology evidence="1">Multi-pass membrane protein</topology>
    </subcellularLocation>
</comment>
<dbReference type="OrthoDB" id="5506246at2"/>
<dbReference type="GO" id="GO:0030026">
    <property type="term" value="P:intracellular manganese ion homeostasis"/>
    <property type="evidence" value="ECO:0007669"/>
    <property type="project" value="InterPro"/>
</dbReference>
<feature type="transmembrane region" description="Helical" evidence="5">
    <location>
        <begin position="164"/>
        <end position="184"/>
    </location>
</feature>
<accession>A0A4R2PPX7</accession>
<proteinExistence type="predicted"/>
<name>A0A4R2PPX7_RHOSA</name>
<keyword evidence="3 5" id="KW-1133">Transmembrane helix</keyword>
<dbReference type="InParanoid" id="A0A4R2PPX7"/>
<gene>
    <name evidence="6" type="ORF">EV659_102241</name>
</gene>
<dbReference type="RefSeq" id="WP_132707490.1">
    <property type="nucleotide sequence ID" value="NZ_JACIGF010000002.1"/>
</dbReference>
<feature type="transmembrane region" description="Helical" evidence="5">
    <location>
        <begin position="218"/>
        <end position="238"/>
    </location>
</feature>
<keyword evidence="7" id="KW-1185">Reference proteome</keyword>
<keyword evidence="4 5" id="KW-0472">Membrane</keyword>
<evidence type="ECO:0000256" key="3">
    <source>
        <dbReference type="ARBA" id="ARBA00022989"/>
    </source>
</evidence>
<evidence type="ECO:0000256" key="1">
    <source>
        <dbReference type="ARBA" id="ARBA00004127"/>
    </source>
</evidence>
<organism evidence="6 7">
    <name type="scientific">Rhodothalassium salexigens DSM 2132</name>
    <dbReference type="NCBI Taxonomy" id="1188247"/>
    <lineage>
        <taxon>Bacteria</taxon>
        <taxon>Pseudomonadati</taxon>
        <taxon>Pseudomonadota</taxon>
        <taxon>Alphaproteobacteria</taxon>
        <taxon>Rhodothalassiales</taxon>
        <taxon>Rhodothalassiaceae</taxon>
        <taxon>Rhodothalassium</taxon>
    </lineage>
</organism>
<protein>
    <submittedName>
        <fullName evidence="6">VIT1/CCC1 family predicted Fe2+/Mn2+ transporter</fullName>
    </submittedName>
</protein>
<evidence type="ECO:0000256" key="2">
    <source>
        <dbReference type="ARBA" id="ARBA00022692"/>
    </source>
</evidence>
<dbReference type="PANTHER" id="PTHR31851">
    <property type="entry name" value="FE(2+)/MN(2+) TRANSPORTER PCL1"/>
    <property type="match status" value="1"/>
</dbReference>
<evidence type="ECO:0000256" key="4">
    <source>
        <dbReference type="ARBA" id="ARBA00023136"/>
    </source>
</evidence>